<dbReference type="Gene3D" id="3.30.420.10">
    <property type="entry name" value="Ribonuclease H-like superfamily/Ribonuclease H"/>
    <property type="match status" value="1"/>
</dbReference>
<dbReference type="GO" id="GO:0003964">
    <property type="term" value="F:RNA-directed DNA polymerase activity"/>
    <property type="evidence" value="ECO:0007669"/>
    <property type="project" value="UniProtKB-EC"/>
</dbReference>
<dbReference type="InterPro" id="IPR043502">
    <property type="entry name" value="DNA/RNA_pol_sf"/>
</dbReference>
<dbReference type="PANTHER" id="PTHR37984">
    <property type="entry name" value="PROTEIN CBG26694"/>
    <property type="match status" value="1"/>
</dbReference>
<dbReference type="GO" id="GO:0003676">
    <property type="term" value="F:nucleic acid binding"/>
    <property type="evidence" value="ECO:0007669"/>
    <property type="project" value="InterPro"/>
</dbReference>
<dbReference type="EC" id="2.7.7.49" evidence="1"/>
<dbReference type="Pfam" id="PF00665">
    <property type="entry name" value="rve"/>
    <property type="match status" value="1"/>
</dbReference>
<dbReference type="EMBL" id="VTPC01001983">
    <property type="protein sequence ID" value="KAF2900833.1"/>
    <property type="molecule type" value="Genomic_DNA"/>
</dbReference>
<proteinExistence type="predicted"/>
<dbReference type="InterPro" id="IPR036397">
    <property type="entry name" value="RNaseH_sf"/>
</dbReference>
<evidence type="ECO:0000313" key="4">
    <source>
        <dbReference type="EMBL" id="KAF2900833.1"/>
    </source>
</evidence>
<dbReference type="Pfam" id="PF17921">
    <property type="entry name" value="Integrase_H2C2"/>
    <property type="match status" value="1"/>
</dbReference>
<dbReference type="InterPro" id="IPR050951">
    <property type="entry name" value="Retrovirus_Pol_polyprotein"/>
</dbReference>
<keyword evidence="2" id="KW-0511">Multifunctional enzyme</keyword>
<dbReference type="Gene3D" id="1.10.340.70">
    <property type="match status" value="1"/>
</dbReference>
<dbReference type="Gene3D" id="3.30.70.270">
    <property type="match status" value="2"/>
</dbReference>
<comment type="caution">
    <text evidence="4">The sequence shown here is derived from an EMBL/GenBank/DDBJ whole genome shotgun (WGS) entry which is preliminary data.</text>
</comment>
<dbReference type="Pfam" id="PF17919">
    <property type="entry name" value="RT_RNaseH_2"/>
    <property type="match status" value="1"/>
</dbReference>
<dbReference type="InterPro" id="IPR041577">
    <property type="entry name" value="RT_RNaseH_2"/>
</dbReference>
<evidence type="ECO:0000259" key="3">
    <source>
        <dbReference type="PROSITE" id="PS50994"/>
    </source>
</evidence>
<feature type="domain" description="Integrase catalytic" evidence="3">
    <location>
        <begin position="442"/>
        <end position="601"/>
    </location>
</feature>
<dbReference type="SUPFAM" id="SSF53098">
    <property type="entry name" value="Ribonuclease H-like"/>
    <property type="match status" value="1"/>
</dbReference>
<dbReference type="Proteomes" id="UP000801492">
    <property type="component" value="Unassembled WGS sequence"/>
</dbReference>
<sequence>MSSSNNSIDHNINPDLSDDQKNQLLSLLEEYSDIFAESTSRMGYTDLVTHSIETPEANPRKIFSTTFDEHLVRLRNVFNRLRSAGLTLKPTKCTYARTQVNLLGHVISAEGIKPDPDKLNAISKFPIPNSVKKDQSFLGLANYCRKFIANFKNTKYLWGPEQNAAFETLKAKLLSAPVLTHFNPEAPKQLHVDASGIGIGGVLLQEHDSKWHSIAYISRSLTKVEQNYTISELEALAVVWSLGYLRHLIFGRPITIITDHNAICFLKTLKSPTGKFARWIIKLSEFDYVIKHKSGAAHRDADCLSRNPVQPPTEHDVDVTIEVPTYLLENQVSIEIPSYLLENHDIVQLQQEDPKILEIINALKDPENSPIGLVRRSKNFILENDLYRKNTSLEGLSQLLVIPSKLKHELSSGHLGFTKTYCKIRNRFYWDGLSKDVEKYVKVSLPFDCIGIDLLGPFRRSRNGNTMIIVATDYATRWAETRALPTGEAGPVAKFLLENVMLRHGVPTRIRSDRGKCFQAELVAELLKITGAKSSFSTAYHPQFNGLTERFNRTLADMLSLYTNTQQTDWDSNLPLCTWAYNTSRQGTTKVSPFFLVYAREPRLATEASLNQDVRLAEIQDIRDRALMIRNYAVENIHSKQHKDKQRYDSTHRDVHFNIGDQVRVFTPIRKVGKSEKLLLRWFGPYTVEGKCGEVDYLVRMGPSKVATVHVSRILPYCILLFFIALTSATTPVRISSGAFWKKLPDTITYSATIPLVYQTRWQADKPRITERIVDALCNGVDSRSRVCRLGQDLEGLSAIIERELHLLHNAVNPQAWDIPPHIRTMETPDESDYEYVTEDETEEFFHVQPTSQPRRYRHRRALDFIGDFFSWCCGVATEHKVDTLQAEDHHLQELLQKLNSGIQRNLREISNNSQSFQSYQDQVAQNFLDTRDKIKHKRFR</sequence>
<dbReference type="InterPro" id="IPR041588">
    <property type="entry name" value="Integrase_H2C2"/>
</dbReference>
<accession>A0A8K0D7F7</accession>
<dbReference type="PROSITE" id="PS50994">
    <property type="entry name" value="INTEGRASE"/>
    <property type="match status" value="1"/>
</dbReference>
<keyword evidence="5" id="KW-1185">Reference proteome</keyword>
<dbReference type="OrthoDB" id="6771023at2759"/>
<organism evidence="4 5">
    <name type="scientific">Ignelater luminosus</name>
    <name type="common">Cucubano</name>
    <name type="synonym">Pyrophorus luminosus</name>
    <dbReference type="NCBI Taxonomy" id="2038154"/>
    <lineage>
        <taxon>Eukaryota</taxon>
        <taxon>Metazoa</taxon>
        <taxon>Ecdysozoa</taxon>
        <taxon>Arthropoda</taxon>
        <taxon>Hexapoda</taxon>
        <taxon>Insecta</taxon>
        <taxon>Pterygota</taxon>
        <taxon>Neoptera</taxon>
        <taxon>Endopterygota</taxon>
        <taxon>Coleoptera</taxon>
        <taxon>Polyphaga</taxon>
        <taxon>Elateriformia</taxon>
        <taxon>Elateroidea</taxon>
        <taxon>Elateridae</taxon>
        <taxon>Agrypninae</taxon>
        <taxon>Pyrophorini</taxon>
        <taxon>Ignelater</taxon>
    </lineage>
</organism>
<evidence type="ECO:0000313" key="5">
    <source>
        <dbReference type="Proteomes" id="UP000801492"/>
    </source>
</evidence>
<evidence type="ECO:0000256" key="1">
    <source>
        <dbReference type="ARBA" id="ARBA00012493"/>
    </source>
</evidence>
<reference evidence="4" key="1">
    <citation type="submission" date="2019-08" db="EMBL/GenBank/DDBJ databases">
        <title>The genome of the North American firefly Photinus pyralis.</title>
        <authorList>
            <consortium name="Photinus pyralis genome working group"/>
            <person name="Fallon T.R."/>
            <person name="Sander Lower S.E."/>
            <person name="Weng J.-K."/>
        </authorList>
    </citation>
    <scope>NUCLEOTIDE SEQUENCE</scope>
    <source>
        <strain evidence="4">TRF0915ILg1</strain>
        <tissue evidence="4">Whole body</tissue>
    </source>
</reference>
<evidence type="ECO:0000256" key="2">
    <source>
        <dbReference type="ARBA" id="ARBA00023268"/>
    </source>
</evidence>
<dbReference type="GO" id="GO:0042575">
    <property type="term" value="C:DNA polymerase complex"/>
    <property type="evidence" value="ECO:0007669"/>
    <property type="project" value="UniProtKB-ARBA"/>
</dbReference>
<dbReference type="GO" id="GO:0015074">
    <property type="term" value="P:DNA integration"/>
    <property type="evidence" value="ECO:0007669"/>
    <property type="project" value="InterPro"/>
</dbReference>
<gene>
    <name evidence="4" type="ORF">ILUMI_05372</name>
</gene>
<dbReference type="CDD" id="cd09274">
    <property type="entry name" value="RNase_HI_RT_Ty3"/>
    <property type="match status" value="1"/>
</dbReference>
<dbReference type="InterPro" id="IPR043128">
    <property type="entry name" value="Rev_trsase/Diguanyl_cyclase"/>
</dbReference>
<name>A0A8K0D7F7_IGNLU</name>
<dbReference type="FunFam" id="3.30.420.10:FF:000032">
    <property type="entry name" value="Retrovirus-related Pol polyprotein from transposon 297-like Protein"/>
    <property type="match status" value="1"/>
</dbReference>
<protein>
    <recommendedName>
        <fullName evidence="1">RNA-directed DNA polymerase</fullName>
        <ecNumber evidence="1">2.7.7.49</ecNumber>
    </recommendedName>
</protein>
<dbReference type="InterPro" id="IPR001584">
    <property type="entry name" value="Integrase_cat-core"/>
</dbReference>
<dbReference type="SUPFAM" id="SSF56672">
    <property type="entry name" value="DNA/RNA polymerases"/>
    <property type="match status" value="1"/>
</dbReference>
<dbReference type="PANTHER" id="PTHR37984:SF5">
    <property type="entry name" value="PROTEIN NYNRIN-LIKE"/>
    <property type="match status" value="1"/>
</dbReference>
<dbReference type="AlphaFoldDB" id="A0A8K0D7F7"/>
<dbReference type="InterPro" id="IPR012337">
    <property type="entry name" value="RNaseH-like_sf"/>
</dbReference>